<dbReference type="PANTHER" id="PTHR11440">
    <property type="entry name" value="LECITHIN-CHOLESTEROL ACYLTRANSFERASE-RELATED"/>
    <property type="match status" value="1"/>
</dbReference>
<organism evidence="2 3">
    <name type="scientific">Aduncisulcus paluster</name>
    <dbReference type="NCBI Taxonomy" id="2918883"/>
    <lineage>
        <taxon>Eukaryota</taxon>
        <taxon>Metamonada</taxon>
        <taxon>Carpediemonas-like organisms</taxon>
        <taxon>Aduncisulcus</taxon>
    </lineage>
</organism>
<sequence length="1725" mass="192762">MNSKLKPIILIPGFLESSLSDNNAFGDICTVFPKNYETLDSIRSSLLDKSALFSASPKGFYGEYGFDSLKFPKEFSKSKWSQIFTNLIKKLKSVGYVPGGNLFVLSYDWRLNNLDQSNFSLLNLISFINTLYSKPLVLISHGTGGIFVKQFLNIHPELYNISPQVQGSISPQNEKSLIISDWIAASCPFYGGSMTAVAAILFPALYEQNMEGLPAPITSMAPTLTTQLCLNSFAFCSLIPYSLMKQLSLSRSYSSSLQPKALVVGKEVADSPNDLLSSFSIPLNILITSNDMSCVHSPILTEKQETREKVLTIPHSSFPVERCEEHSVRFSTHPDSIQFHKHIDSIPLSILLDRCSSRFQAGSSSSSQNDDFNLLLLRMYSLLSCSFPSCKLSSFPVEDHLEEGEEGDVIRDKILEDGIQKSASMVSGLKIHLIGGTMLQTPWHSTICVDKSTKTTQQSKSSLIEQIVSFCTGIDKSIVQHSDALRLTTMAKMGKESSSPLKPDEEEEEKRKCEEEKIDGCEEPTVTKPQTLDPSGIFASIELEPTQISMTHILGDEIIPDFSSLAYLHDVSTRLALPKTSFFDTLSSSESLEHICSIVTIDSDSDASYSSSLPSHGSHLTHLSDGSDHTSDHTSDVDSVVKDVEQDIQGAVHMHEEHEHGGETTTVDKSHIIQLSQEKRSDPIFRTPVIVKERHPHRTPAMIDDIECKKEWELLEQIVDAMYAIEASLDEVEKTIPGRDIEIAQALSGSSSGSSLTTKGESGLESIIDGKGKATVLTDGDHLSAQSDEQHTKTPIDGESFASTSPSISIPHIDLDSAPLSPISQSPETSSSSDSLPMVHFELASPSAFSPNLIAKGRKKNKNRVSPILFVPGAGGSILRCKDNLTGKDFVVWPRALGTSAYVERYMWGKYNPSTEKYEHYMYPARYNIYARRSDDGLYGVDNLLTDTIPIIGDIIGDQFHSMINFFKKKRGLVQGVTLFGFPYDWRQDMSAGWMLDDLQEAIERAYIQSGARKVDIICHSLGGLLILFYYKLRHDHCMHFVRSISSLGTPYRGTGCTTSGGVLEGYCFGKNNINCRSFGVLETTTPVMLQLYPNMIHYVEPHKAAAIYVRVRDPKAWSVKDWIIEWKRRVVSSVSSTSSISSISESSESSESCERHEKDSVDRSTKDDSHSSPFENVDFLVHPKSGSILVSPSRSVKISPNCPTFDSTKENIQSQVDQSEDYKEWLCAGDCGMEEYARRFQQIQQFHHVGKQHSQDIVEKCAPITREEIQNTEGYLTIMEMISLSNVDKHPFWKKLFLGAVDKFNKEEDSLVDKSKKKGTEKEIVSGCSLEQEEAEILACDWYHTHFQSRDHLNSLYALNEEIHTQIRVLLETDGNEYLYEKGANIWKLAQDELEKRRKYQSEAELKERFLKVIRRGKWSAIPKSLSEMKEKSIASGSELFFDKPLDKMLRSNESSSSSDVLKSHIKTPIIISEPISSTITSTVKISKSEFSIVQYRKEDVKETLKGSDGHVYPCCLPSSSRPVPSSISAFRSTNLLNQADLSEAYGEIIDHPFLSGFHHAYRKRYYHREAIPIPSIPPSFSYNVFIGHSIETPWDAVCGESIVEMGGICQCIGCKWVRRSEGIVDTSSEETEDESLPFSLSAHPLLYHIAHHLNDKPLSYSQTMGDGTIPTLHAIPQFKPTELIPIPCCDHFGMLLNKHIWNKLNDIYSDLDLKERRNVVGRK</sequence>
<feature type="region of interest" description="Disordered" evidence="1">
    <location>
        <begin position="816"/>
        <end position="835"/>
    </location>
</feature>
<evidence type="ECO:0000256" key="1">
    <source>
        <dbReference type="SAM" id="MobiDB-lite"/>
    </source>
</evidence>
<dbReference type="InterPro" id="IPR029058">
    <property type="entry name" value="AB_hydrolase_fold"/>
</dbReference>
<gene>
    <name evidence="2" type="ORF">ADUPG1_011322</name>
</gene>
<dbReference type="Pfam" id="PF02450">
    <property type="entry name" value="LCAT"/>
    <property type="match status" value="2"/>
</dbReference>
<feature type="compositionally biased region" description="Low complexity" evidence="1">
    <location>
        <begin position="607"/>
        <end position="624"/>
    </location>
</feature>
<dbReference type="SUPFAM" id="SSF53474">
    <property type="entry name" value="alpha/beta-Hydrolases"/>
    <property type="match status" value="2"/>
</dbReference>
<dbReference type="Proteomes" id="UP001057375">
    <property type="component" value="Unassembled WGS sequence"/>
</dbReference>
<evidence type="ECO:0000313" key="3">
    <source>
        <dbReference type="Proteomes" id="UP001057375"/>
    </source>
</evidence>
<feature type="compositionally biased region" description="Basic and acidic residues" evidence="1">
    <location>
        <begin position="625"/>
        <end position="638"/>
    </location>
</feature>
<feature type="region of interest" description="Disordered" evidence="1">
    <location>
        <begin position="1146"/>
        <end position="1178"/>
    </location>
</feature>
<protein>
    <submittedName>
        <fullName evidence="2">Lecithin:cholesterol/ phospholipid:diacylglycerol acyltransferase like protein</fullName>
    </submittedName>
</protein>
<accession>A0ABQ5JVJ5</accession>
<feature type="region of interest" description="Disordered" evidence="1">
    <location>
        <begin position="607"/>
        <end position="638"/>
    </location>
</feature>
<proteinExistence type="predicted"/>
<dbReference type="InterPro" id="IPR003386">
    <property type="entry name" value="LACT/PDAT_acylTrfase"/>
</dbReference>
<keyword evidence="3" id="KW-1185">Reference proteome</keyword>
<evidence type="ECO:0000313" key="2">
    <source>
        <dbReference type="EMBL" id="GKT18513.1"/>
    </source>
</evidence>
<feature type="region of interest" description="Disordered" evidence="1">
    <location>
        <begin position="784"/>
        <end position="803"/>
    </location>
</feature>
<feature type="compositionally biased region" description="Low complexity" evidence="1">
    <location>
        <begin position="821"/>
        <end position="835"/>
    </location>
</feature>
<dbReference type="GO" id="GO:0016746">
    <property type="term" value="F:acyltransferase activity"/>
    <property type="evidence" value="ECO:0007669"/>
    <property type="project" value="UniProtKB-KW"/>
</dbReference>
<dbReference type="EMBL" id="BQXS01011954">
    <property type="protein sequence ID" value="GKT18513.1"/>
    <property type="molecule type" value="Genomic_DNA"/>
</dbReference>
<name>A0ABQ5JVJ5_9EUKA</name>
<keyword evidence="2" id="KW-0808">Transferase</keyword>
<feature type="compositionally biased region" description="Basic and acidic residues" evidence="1">
    <location>
        <begin position="1153"/>
        <end position="1171"/>
    </location>
</feature>
<reference evidence="2" key="1">
    <citation type="submission" date="2022-03" db="EMBL/GenBank/DDBJ databases">
        <title>Draft genome sequence of Aduncisulcus paluster, a free-living microaerophilic Fornicata.</title>
        <authorList>
            <person name="Yuyama I."/>
            <person name="Kume K."/>
            <person name="Tamura T."/>
            <person name="Inagaki Y."/>
            <person name="Hashimoto T."/>
        </authorList>
    </citation>
    <scope>NUCLEOTIDE SEQUENCE</scope>
    <source>
        <strain evidence="2">NY0171</strain>
    </source>
</reference>
<dbReference type="Gene3D" id="3.40.50.1820">
    <property type="entry name" value="alpha/beta hydrolase"/>
    <property type="match status" value="2"/>
</dbReference>
<keyword evidence="2" id="KW-0012">Acyltransferase</keyword>
<comment type="caution">
    <text evidence="2">The sequence shown here is derived from an EMBL/GenBank/DDBJ whole genome shotgun (WGS) entry which is preliminary data.</text>
</comment>